<proteinExistence type="predicted"/>
<reference evidence="1" key="1">
    <citation type="journal article" date="2021" name="Proc. Natl. Acad. Sci. U.S.A.">
        <title>A Catalog of Tens of Thousands of Viruses from Human Metagenomes Reveals Hidden Associations with Chronic Diseases.</title>
        <authorList>
            <person name="Tisza M.J."/>
            <person name="Buck C.B."/>
        </authorList>
    </citation>
    <scope>NUCLEOTIDE SEQUENCE</scope>
    <source>
        <strain evidence="1">CtqwO1</strain>
    </source>
</reference>
<dbReference type="EMBL" id="BK015696">
    <property type="protein sequence ID" value="DAE20501.1"/>
    <property type="molecule type" value="Genomic_DNA"/>
</dbReference>
<organism evidence="1">
    <name type="scientific">Siphoviridae sp. ctqwO1</name>
    <dbReference type="NCBI Taxonomy" id="2826472"/>
    <lineage>
        <taxon>Viruses</taxon>
        <taxon>Duplodnaviria</taxon>
        <taxon>Heunggongvirae</taxon>
        <taxon>Uroviricota</taxon>
        <taxon>Caudoviricetes</taxon>
    </lineage>
</organism>
<accession>A0A8S5QP26</accession>
<sequence length="33" mass="3829">MDACFSFITLTSVLDYTGFAHLTLKILFQQQLY</sequence>
<protein>
    <submittedName>
        <fullName evidence="1">Uncharacterized protein</fullName>
    </submittedName>
</protein>
<name>A0A8S5QP26_9CAUD</name>
<evidence type="ECO:0000313" key="1">
    <source>
        <dbReference type="EMBL" id="DAE20501.1"/>
    </source>
</evidence>